<accession>A0AAD6ND97</accession>
<gene>
    <name evidence="4" type="ORF">N7460_002957</name>
</gene>
<feature type="signal peptide" evidence="2">
    <location>
        <begin position="1"/>
        <end position="21"/>
    </location>
</feature>
<dbReference type="Gene3D" id="3.10.180.10">
    <property type="entry name" value="2,3-Dihydroxybiphenyl 1,2-Dioxygenase, domain 1"/>
    <property type="match status" value="1"/>
</dbReference>
<dbReference type="AlphaFoldDB" id="A0AAD6ND97"/>
<organism evidence="4 5">
    <name type="scientific">Penicillium canescens</name>
    <dbReference type="NCBI Taxonomy" id="5083"/>
    <lineage>
        <taxon>Eukaryota</taxon>
        <taxon>Fungi</taxon>
        <taxon>Dikarya</taxon>
        <taxon>Ascomycota</taxon>
        <taxon>Pezizomycotina</taxon>
        <taxon>Eurotiomycetes</taxon>
        <taxon>Eurotiomycetidae</taxon>
        <taxon>Eurotiales</taxon>
        <taxon>Aspergillaceae</taxon>
        <taxon>Penicillium</taxon>
    </lineage>
</organism>
<protein>
    <recommendedName>
        <fullName evidence="3">VOC domain-containing protein</fullName>
    </recommendedName>
</protein>
<dbReference type="Pfam" id="PF00903">
    <property type="entry name" value="Glyoxalase"/>
    <property type="match status" value="1"/>
</dbReference>
<dbReference type="InterPro" id="IPR004360">
    <property type="entry name" value="Glyas_Fos-R_dOase_dom"/>
</dbReference>
<keyword evidence="2" id="KW-0732">Signal</keyword>
<dbReference type="PROSITE" id="PS51819">
    <property type="entry name" value="VOC"/>
    <property type="match status" value="1"/>
</dbReference>
<reference evidence="4" key="1">
    <citation type="journal article" date="2023" name="IMA Fungus">
        <title>Comparative genomic study of the Penicillium genus elucidates a diverse pangenome and 15 lateral gene transfer events.</title>
        <authorList>
            <person name="Petersen C."/>
            <person name="Sorensen T."/>
            <person name="Nielsen M.R."/>
            <person name="Sondergaard T.E."/>
            <person name="Sorensen J.L."/>
            <person name="Fitzpatrick D.A."/>
            <person name="Frisvad J.C."/>
            <person name="Nielsen K.L."/>
        </authorList>
    </citation>
    <scope>NUCLEOTIDE SEQUENCE</scope>
    <source>
        <strain evidence="4">IBT 15450</strain>
    </source>
</reference>
<evidence type="ECO:0000256" key="1">
    <source>
        <dbReference type="SAM" id="MobiDB-lite"/>
    </source>
</evidence>
<evidence type="ECO:0000313" key="4">
    <source>
        <dbReference type="EMBL" id="KAJ6052423.1"/>
    </source>
</evidence>
<feature type="domain" description="VOC" evidence="3">
    <location>
        <begin position="58"/>
        <end position="237"/>
    </location>
</feature>
<keyword evidence="5" id="KW-1185">Reference proteome</keyword>
<dbReference type="InterPro" id="IPR037523">
    <property type="entry name" value="VOC_core"/>
</dbReference>
<evidence type="ECO:0000313" key="5">
    <source>
        <dbReference type="Proteomes" id="UP001219568"/>
    </source>
</evidence>
<evidence type="ECO:0000259" key="3">
    <source>
        <dbReference type="PROSITE" id="PS51819"/>
    </source>
</evidence>
<proteinExistence type="predicted"/>
<dbReference type="InterPro" id="IPR029068">
    <property type="entry name" value="Glyas_Bleomycin-R_OHBP_Dase"/>
</dbReference>
<feature type="compositionally biased region" description="Low complexity" evidence="1">
    <location>
        <begin position="22"/>
        <end position="41"/>
    </location>
</feature>
<dbReference type="EMBL" id="JAQJZL010000002">
    <property type="protein sequence ID" value="KAJ6052423.1"/>
    <property type="molecule type" value="Genomic_DNA"/>
</dbReference>
<feature type="chain" id="PRO_5042161073" description="VOC domain-containing protein" evidence="2">
    <location>
        <begin position="22"/>
        <end position="239"/>
    </location>
</feature>
<name>A0AAD6ND97_PENCN</name>
<reference evidence="4" key="2">
    <citation type="submission" date="2023-01" db="EMBL/GenBank/DDBJ databases">
        <authorList>
            <person name="Petersen C."/>
        </authorList>
    </citation>
    <scope>NUCLEOTIDE SEQUENCE</scope>
    <source>
        <strain evidence="4">IBT 15450</strain>
    </source>
</reference>
<dbReference type="CDD" id="cd06587">
    <property type="entry name" value="VOC"/>
    <property type="match status" value="1"/>
</dbReference>
<dbReference type="SUPFAM" id="SSF54593">
    <property type="entry name" value="Glyoxalase/Bleomycin resistance protein/Dihydroxybiphenyl dioxygenase"/>
    <property type="match status" value="1"/>
</dbReference>
<feature type="region of interest" description="Disordered" evidence="1">
    <location>
        <begin position="22"/>
        <end position="47"/>
    </location>
</feature>
<sequence>MHLQTLLPFLLSLLAIHTTACNPTRRSTNTNTNTNTTTPNPFKIGTDGPAPPQTLGYALNHMGLITNNLTAMKTFYGSILGMRTLFDVTLTPEYTVTYMGYAQGGRNGTGFQTGTEMTTSKNNMYGLLEIVEFSVSDDRVVASTERTNTFSHVGLVVPDVVEAQAYLEGAGVQILKGVGVPITEFEGAVPNALGVGGFAGVHLEAKRRLVEAQGLIGWENFLLVRDPDGNLVEIQQQDI</sequence>
<evidence type="ECO:0000256" key="2">
    <source>
        <dbReference type="SAM" id="SignalP"/>
    </source>
</evidence>
<dbReference type="Proteomes" id="UP001219568">
    <property type="component" value="Unassembled WGS sequence"/>
</dbReference>
<comment type="caution">
    <text evidence="4">The sequence shown here is derived from an EMBL/GenBank/DDBJ whole genome shotgun (WGS) entry which is preliminary data.</text>
</comment>